<dbReference type="WBParaSite" id="SSTP_0000564200.1">
    <property type="protein sequence ID" value="SSTP_0000564200.1"/>
    <property type="gene ID" value="SSTP_0000564200"/>
</dbReference>
<dbReference type="STRING" id="6248.A0A0K0E812"/>
<protein>
    <submittedName>
        <fullName evidence="6">Myb-like domain-containing protein</fullName>
    </submittedName>
    <submittedName>
        <fullName evidence="5">SANT domain-containing protein</fullName>
    </submittedName>
</protein>
<evidence type="ECO:0000313" key="4">
    <source>
        <dbReference type="Proteomes" id="UP000035681"/>
    </source>
</evidence>
<evidence type="ECO:0000256" key="2">
    <source>
        <dbReference type="SAM" id="MobiDB-lite"/>
    </source>
</evidence>
<reference evidence="5" key="1">
    <citation type="submission" date="2015-08" db="UniProtKB">
        <authorList>
            <consortium name="WormBaseParasite"/>
        </authorList>
    </citation>
    <scope>IDENTIFICATION</scope>
</reference>
<evidence type="ECO:0000256" key="1">
    <source>
        <dbReference type="ARBA" id="ARBA00004123"/>
    </source>
</evidence>
<dbReference type="CDD" id="cd00167">
    <property type="entry name" value="SANT"/>
    <property type="match status" value="1"/>
</dbReference>
<feature type="compositionally biased region" description="Acidic residues" evidence="2">
    <location>
        <begin position="465"/>
        <end position="476"/>
    </location>
</feature>
<dbReference type="InterPro" id="IPR009057">
    <property type="entry name" value="Homeodomain-like_sf"/>
</dbReference>
<dbReference type="Gene3D" id="1.10.10.60">
    <property type="entry name" value="Homeodomain-like"/>
    <property type="match status" value="1"/>
</dbReference>
<feature type="region of interest" description="Disordered" evidence="2">
    <location>
        <begin position="1"/>
        <end position="25"/>
    </location>
</feature>
<organism evidence="5">
    <name type="scientific">Strongyloides stercoralis</name>
    <name type="common">Threadworm</name>
    <dbReference type="NCBI Taxonomy" id="6248"/>
    <lineage>
        <taxon>Eukaryota</taxon>
        <taxon>Metazoa</taxon>
        <taxon>Ecdysozoa</taxon>
        <taxon>Nematoda</taxon>
        <taxon>Chromadorea</taxon>
        <taxon>Rhabditida</taxon>
        <taxon>Tylenchina</taxon>
        <taxon>Panagrolaimomorpha</taxon>
        <taxon>Strongyloidoidea</taxon>
        <taxon>Strongyloididae</taxon>
        <taxon>Strongyloides</taxon>
    </lineage>
</organism>
<evidence type="ECO:0000259" key="3">
    <source>
        <dbReference type="SMART" id="SM00717"/>
    </source>
</evidence>
<accession>A0A0K0E812</accession>
<feature type="domain" description="Myb-like" evidence="3">
    <location>
        <begin position="112"/>
        <end position="164"/>
    </location>
</feature>
<evidence type="ECO:0000313" key="6">
    <source>
        <dbReference type="WBParaSite" id="TCONS_00003075.p1"/>
    </source>
</evidence>
<keyword evidence="4" id="KW-1185">Reference proteome</keyword>
<dbReference type="SMART" id="SM00717">
    <property type="entry name" value="SANT"/>
    <property type="match status" value="1"/>
</dbReference>
<dbReference type="InterPro" id="IPR001005">
    <property type="entry name" value="SANT/Myb"/>
</dbReference>
<comment type="subcellular location">
    <subcellularLocation>
        <location evidence="1">Nucleus</location>
    </subcellularLocation>
</comment>
<dbReference type="GO" id="GO:0005634">
    <property type="term" value="C:nucleus"/>
    <property type="evidence" value="ECO:0007669"/>
    <property type="project" value="UniProtKB-SubCell"/>
</dbReference>
<proteinExistence type="predicted"/>
<dbReference type="WBParaSite" id="TCONS_00003075.p1">
    <property type="protein sequence ID" value="TCONS_00003075.p1"/>
    <property type="gene ID" value="XLOC_002839"/>
</dbReference>
<dbReference type="Proteomes" id="UP000035681">
    <property type="component" value="Unplaced"/>
</dbReference>
<evidence type="ECO:0000313" key="5">
    <source>
        <dbReference type="WBParaSite" id="SSTP_0000564200.1"/>
    </source>
</evidence>
<sequence length="645" mass="74754">MADTEGVSRRRKVFKSSTGKNPSFLLQRIKEKQLKQQQQENKSDSEIFIAKNTNNLTVEEKKTSTSDVVSTTQSPQVEKNDAMETNEDLPIIPGPSNIIPTELQETTEKAKQKNIWSPSEHNVFYEAIKAVGKDFEGIARYMRKRKFQKDLQQIRVQYHNAIRLYKANAKITDEEISHIPRNIFELFIIINGYEWKKKTGESPRWNIEKFRKLLAEGQVNVRKRNLAISLKTPICSAFLKLLPEYQIESSNPEFIYFHLSPKRSIDYNYIKNTLRQSPKIVIRFKMDEKVKKIFEILEKRWKLYYNKEKKRVEIRIAPTEKMNLVDYTTSTHLDGSIKKMSLNKILFRNNLQPFNSSLDGNSSKEITNKDTNTDSNNVFVYNLQTLSKGISNFEVSFDAKVSEFYYLCNRQQHIEMYYAMNIPDNRTEVWATFRTFICRKYGEKICQEGKPNNSNTVENNKEMDSEGEPESTTEDDFSNKSDNWMEQGNNFDEVLLDNNKKSQELSKETNSINLPKFTPIKPKKYVPVKSITATYKNPLIQSPLKINKQTPTKVTDCIEKLPSSFFNNTSTSSFDCFDGGNSTQTSSLIGFFSPCKSFSNQTLPSDYKQTLEMLANVDSIDFINGVDGFRDLYNKIQETPEKDKP</sequence>
<name>A0A0K0E812_STRER</name>
<dbReference type="AlphaFoldDB" id="A0A0K0E812"/>
<dbReference type="SUPFAM" id="SSF46689">
    <property type="entry name" value="Homeodomain-like"/>
    <property type="match status" value="1"/>
</dbReference>
<feature type="region of interest" description="Disordered" evidence="2">
    <location>
        <begin position="448"/>
        <end position="483"/>
    </location>
</feature>